<gene>
    <name evidence="2" type="ORF">Ga0074812_10577</name>
</gene>
<evidence type="ECO:0000313" key="3">
    <source>
        <dbReference type="Proteomes" id="UP000198802"/>
    </source>
</evidence>
<dbReference type="RefSeq" id="WP_091273932.1">
    <property type="nucleotide sequence ID" value="NZ_FAOZ01000005.1"/>
</dbReference>
<keyword evidence="3" id="KW-1185">Reference proteome</keyword>
<evidence type="ECO:0000256" key="1">
    <source>
        <dbReference type="SAM" id="Phobius"/>
    </source>
</evidence>
<dbReference type="Proteomes" id="UP000198802">
    <property type="component" value="Unassembled WGS sequence"/>
</dbReference>
<feature type="transmembrane region" description="Helical" evidence="1">
    <location>
        <begin position="88"/>
        <end position="109"/>
    </location>
</feature>
<evidence type="ECO:0000313" key="2">
    <source>
        <dbReference type="EMBL" id="CUU55427.1"/>
    </source>
</evidence>
<keyword evidence="1" id="KW-0812">Transmembrane</keyword>
<sequence length="149" mass="16569">MAGDEAGPELPVELADALRRAPGAREQWSQQSDELRQTYIQWVAGGHGRPVRRRRARRTAEYAARGVLIRSVQPARERSVSREIGAAVLWWMIATLAVGAVELLLAKLLSDRFTWVDLRHLAWTSAFTAVGAAAPVLWRHRRAPVDSPG</sequence>
<protein>
    <submittedName>
        <fullName evidence="2">Bacteriocin-protection, YdeI or OmpD-Associated</fullName>
    </submittedName>
</protein>
<keyword evidence="1" id="KW-0472">Membrane</keyword>
<feature type="transmembrane region" description="Helical" evidence="1">
    <location>
        <begin position="121"/>
        <end position="138"/>
    </location>
</feature>
<dbReference type="AlphaFoldDB" id="A0A0S4QIW0"/>
<keyword evidence="1" id="KW-1133">Transmembrane helix</keyword>
<dbReference type="Pfam" id="PF13376">
    <property type="entry name" value="OmdA"/>
    <property type="match status" value="1"/>
</dbReference>
<accession>A0A0S4QIW0</accession>
<organism evidence="2 3">
    <name type="scientific">Parafrankia irregularis</name>
    <dbReference type="NCBI Taxonomy" id="795642"/>
    <lineage>
        <taxon>Bacteria</taxon>
        <taxon>Bacillati</taxon>
        <taxon>Actinomycetota</taxon>
        <taxon>Actinomycetes</taxon>
        <taxon>Frankiales</taxon>
        <taxon>Frankiaceae</taxon>
        <taxon>Parafrankia</taxon>
    </lineage>
</organism>
<reference evidence="3" key="1">
    <citation type="submission" date="2015-11" db="EMBL/GenBank/DDBJ databases">
        <authorList>
            <person name="Varghese N."/>
        </authorList>
    </citation>
    <scope>NUCLEOTIDE SEQUENCE [LARGE SCALE GENOMIC DNA]</scope>
    <source>
        <strain evidence="3">DSM 45899</strain>
    </source>
</reference>
<proteinExistence type="predicted"/>
<dbReference type="EMBL" id="FAOZ01000005">
    <property type="protein sequence ID" value="CUU55427.1"/>
    <property type="molecule type" value="Genomic_DNA"/>
</dbReference>
<name>A0A0S4QIW0_9ACTN</name>